<evidence type="ECO:0000256" key="5">
    <source>
        <dbReference type="ARBA" id="ARBA00023212"/>
    </source>
</evidence>
<dbReference type="GO" id="GO:0005874">
    <property type="term" value="C:microtubule"/>
    <property type="evidence" value="ECO:0007669"/>
    <property type="project" value="UniProtKB-KW"/>
</dbReference>
<comment type="caution">
    <text evidence="10">The sequence shown here is derived from an EMBL/GenBank/DDBJ whole genome shotgun (WGS) entry which is preliminary data.</text>
</comment>
<evidence type="ECO:0000256" key="1">
    <source>
        <dbReference type="ARBA" id="ARBA00004607"/>
    </source>
</evidence>
<evidence type="ECO:0000256" key="6">
    <source>
        <dbReference type="ARBA" id="ARBA00033750"/>
    </source>
</evidence>
<dbReference type="InterPro" id="IPR038968">
    <property type="entry name" value="CSTPP1"/>
</dbReference>
<name>A0A2G8KKN2_STIJA</name>
<evidence type="ECO:0000313" key="10">
    <source>
        <dbReference type="EMBL" id="PIK48563.1"/>
    </source>
</evidence>
<evidence type="ECO:0000313" key="11">
    <source>
        <dbReference type="Proteomes" id="UP000230750"/>
    </source>
</evidence>
<feature type="compositionally biased region" description="Basic residues" evidence="9">
    <location>
        <begin position="201"/>
        <end position="210"/>
    </location>
</feature>
<proteinExistence type="inferred from homology"/>
<dbReference type="PANTHER" id="PTHR34252:SF1">
    <property type="entry name" value="CENTRIOLAR SATELLITE-ASSOCIATED TUBULIN POLYGLUTAMYLASE COMPLEX REGULATOR 1"/>
    <property type="match status" value="1"/>
</dbReference>
<keyword evidence="5" id="KW-0206">Cytoskeleton</keyword>
<evidence type="ECO:0000256" key="7">
    <source>
        <dbReference type="ARBA" id="ARBA00033769"/>
    </source>
</evidence>
<comment type="similarity">
    <text evidence="6">Belongs to the CSTPP1 family.</text>
</comment>
<keyword evidence="3" id="KW-0597">Phosphoprotein</keyword>
<evidence type="ECO:0000256" key="9">
    <source>
        <dbReference type="SAM" id="MobiDB-lite"/>
    </source>
</evidence>
<feature type="region of interest" description="Disordered" evidence="9">
    <location>
        <begin position="195"/>
        <end position="219"/>
    </location>
</feature>
<evidence type="ECO:0000256" key="2">
    <source>
        <dbReference type="ARBA" id="ARBA00022490"/>
    </source>
</evidence>
<dbReference type="AlphaFoldDB" id="A0A2G8KKN2"/>
<dbReference type="PANTHER" id="PTHR34252">
    <property type="entry name" value="UPF0705 PROTEIN C11ORF49"/>
    <property type="match status" value="1"/>
</dbReference>
<sequence>MIKCREKLNLEDLLNVREYHSLLCLICPNFPLDLVQKTACIIFLEDAMDSLTSFADFLYALQLQLYYEEFLDRCSDIYDKLLTTVRSPRGTVYIPSASTNQSATTAAAALEGTTMPLEGIAMPLEGLESKHFVDAVMHDMQDIGYRYPPASVLLDIQSKASRSTFYGFVVALARSESLNSSIGVLPPRTEVYHDPIEPIRKSSHSSKRALIKADKEAPD</sequence>
<dbReference type="GO" id="GO:0034451">
    <property type="term" value="C:centriolar satellite"/>
    <property type="evidence" value="ECO:0007669"/>
    <property type="project" value="UniProtKB-SubCell"/>
</dbReference>
<dbReference type="Proteomes" id="UP000230750">
    <property type="component" value="Unassembled WGS sequence"/>
</dbReference>
<accession>A0A2G8KKN2</accession>
<evidence type="ECO:0000256" key="4">
    <source>
        <dbReference type="ARBA" id="ARBA00022701"/>
    </source>
</evidence>
<comment type="function">
    <text evidence="8">Regulator of the tubulin polyglutamylase complex (TPGC) that controls cytoskeletal organization, nuclear shape, and cilium disassembly by balancing microtubule and actin assembly. Regulates the assembly and stability of the TPGC and thereby modulates polyglutamylation of the microtubule, which antagonizes MAP4 binding.</text>
</comment>
<dbReference type="STRING" id="307972.A0A2G8KKN2"/>
<keyword evidence="11" id="KW-1185">Reference proteome</keyword>
<evidence type="ECO:0000256" key="3">
    <source>
        <dbReference type="ARBA" id="ARBA00022553"/>
    </source>
</evidence>
<gene>
    <name evidence="10" type="ORF">BSL78_14551</name>
</gene>
<evidence type="ECO:0000256" key="8">
    <source>
        <dbReference type="ARBA" id="ARBA00045673"/>
    </source>
</evidence>
<reference evidence="10 11" key="1">
    <citation type="journal article" date="2017" name="PLoS Biol.">
        <title>The sea cucumber genome provides insights into morphological evolution and visceral regeneration.</title>
        <authorList>
            <person name="Zhang X."/>
            <person name="Sun L."/>
            <person name="Yuan J."/>
            <person name="Sun Y."/>
            <person name="Gao Y."/>
            <person name="Zhang L."/>
            <person name="Li S."/>
            <person name="Dai H."/>
            <person name="Hamel J.F."/>
            <person name="Liu C."/>
            <person name="Yu Y."/>
            <person name="Liu S."/>
            <person name="Lin W."/>
            <person name="Guo K."/>
            <person name="Jin S."/>
            <person name="Xu P."/>
            <person name="Storey K.B."/>
            <person name="Huan P."/>
            <person name="Zhang T."/>
            <person name="Zhou Y."/>
            <person name="Zhang J."/>
            <person name="Lin C."/>
            <person name="Li X."/>
            <person name="Xing L."/>
            <person name="Huo D."/>
            <person name="Sun M."/>
            <person name="Wang L."/>
            <person name="Mercier A."/>
            <person name="Li F."/>
            <person name="Yang H."/>
            <person name="Xiang J."/>
        </authorList>
    </citation>
    <scope>NUCLEOTIDE SEQUENCE [LARGE SCALE GENOMIC DNA]</scope>
    <source>
        <strain evidence="10">Shaxun</strain>
        <tissue evidence="10">Muscle</tissue>
    </source>
</reference>
<dbReference type="OrthoDB" id="197906at2759"/>
<protein>
    <recommendedName>
        <fullName evidence="7">Centriolar satellite-associated tubulin polyglutamylase complex regulator 1</fullName>
    </recommendedName>
</protein>
<dbReference type="EMBL" id="MRZV01000515">
    <property type="protein sequence ID" value="PIK48563.1"/>
    <property type="molecule type" value="Genomic_DNA"/>
</dbReference>
<keyword evidence="2" id="KW-0963">Cytoplasm</keyword>
<keyword evidence="4" id="KW-0493">Microtubule</keyword>
<comment type="subcellular location">
    <subcellularLocation>
        <location evidence="1">Cytoplasm</location>
        <location evidence="1">Cytoskeleton</location>
        <location evidence="1">Microtubule organizing center</location>
        <location evidence="1">Centrosome</location>
        <location evidence="1">Centriolar satellite</location>
    </subcellularLocation>
</comment>
<organism evidence="10 11">
    <name type="scientific">Stichopus japonicus</name>
    <name type="common">Sea cucumber</name>
    <dbReference type="NCBI Taxonomy" id="307972"/>
    <lineage>
        <taxon>Eukaryota</taxon>
        <taxon>Metazoa</taxon>
        <taxon>Echinodermata</taxon>
        <taxon>Eleutherozoa</taxon>
        <taxon>Echinozoa</taxon>
        <taxon>Holothuroidea</taxon>
        <taxon>Aspidochirotacea</taxon>
        <taxon>Aspidochirotida</taxon>
        <taxon>Stichopodidae</taxon>
        <taxon>Apostichopus</taxon>
    </lineage>
</organism>